<dbReference type="AlphaFoldDB" id="A0A2J6TTB0"/>
<gene>
    <name evidence="1" type="ORF">K444DRAFT_624739</name>
</gene>
<accession>A0A2J6TTB0</accession>
<reference evidence="1 2" key="1">
    <citation type="submission" date="2016-04" db="EMBL/GenBank/DDBJ databases">
        <title>A degradative enzymes factory behind the ericoid mycorrhizal symbiosis.</title>
        <authorList>
            <consortium name="DOE Joint Genome Institute"/>
            <person name="Martino E."/>
            <person name="Morin E."/>
            <person name="Grelet G."/>
            <person name="Kuo A."/>
            <person name="Kohler A."/>
            <person name="Daghino S."/>
            <person name="Barry K."/>
            <person name="Choi C."/>
            <person name="Cichocki N."/>
            <person name="Clum A."/>
            <person name="Copeland A."/>
            <person name="Hainaut M."/>
            <person name="Haridas S."/>
            <person name="Labutti K."/>
            <person name="Lindquist E."/>
            <person name="Lipzen A."/>
            <person name="Khouja H.-R."/>
            <person name="Murat C."/>
            <person name="Ohm R."/>
            <person name="Olson A."/>
            <person name="Spatafora J."/>
            <person name="Veneault-Fourrey C."/>
            <person name="Henrissat B."/>
            <person name="Grigoriev I."/>
            <person name="Martin F."/>
            <person name="Perotto S."/>
        </authorList>
    </citation>
    <scope>NUCLEOTIDE SEQUENCE [LARGE SCALE GENOMIC DNA]</scope>
    <source>
        <strain evidence="1 2">E</strain>
    </source>
</reference>
<dbReference type="InParanoid" id="A0A2J6TTB0"/>
<keyword evidence="2" id="KW-1185">Reference proteome</keyword>
<evidence type="ECO:0000313" key="1">
    <source>
        <dbReference type="EMBL" id="PMD66243.1"/>
    </source>
</evidence>
<dbReference type="GeneID" id="36590520"/>
<dbReference type="RefSeq" id="XP_024743147.1">
    <property type="nucleotide sequence ID" value="XM_024882443.1"/>
</dbReference>
<dbReference type="EMBL" id="KZ613745">
    <property type="protein sequence ID" value="PMD66243.1"/>
    <property type="molecule type" value="Genomic_DNA"/>
</dbReference>
<evidence type="ECO:0000313" key="2">
    <source>
        <dbReference type="Proteomes" id="UP000235371"/>
    </source>
</evidence>
<organism evidence="1 2">
    <name type="scientific">Hyaloscypha bicolor E</name>
    <dbReference type="NCBI Taxonomy" id="1095630"/>
    <lineage>
        <taxon>Eukaryota</taxon>
        <taxon>Fungi</taxon>
        <taxon>Dikarya</taxon>
        <taxon>Ascomycota</taxon>
        <taxon>Pezizomycotina</taxon>
        <taxon>Leotiomycetes</taxon>
        <taxon>Helotiales</taxon>
        <taxon>Hyaloscyphaceae</taxon>
        <taxon>Hyaloscypha</taxon>
        <taxon>Hyaloscypha bicolor</taxon>
    </lineage>
</organism>
<name>A0A2J6TTB0_9HELO</name>
<sequence>MLEFSMNYSTLNFLVSTDWHLNRTHVGIAYHGTGKWGLSAVVDLRMDASINVRPILHLRATLRTPISLKEAASDPSKPEVLSNPMRNVPSDVDLAIPELQTLGDGPNGTGRDTDALKLKCDHDGQVLNQAELILEGEMVWGDKAVRCVDFQYMKKDWNDENEKDEDGKWCARRTSWRVRHIKGFVSSLRAANGESATEIVAVGHGSFFRKSIGESRGGEWEATQWRSFSFDENGN</sequence>
<proteinExistence type="predicted"/>
<protein>
    <submittedName>
        <fullName evidence="1">Uncharacterized protein</fullName>
    </submittedName>
</protein>
<dbReference type="Proteomes" id="UP000235371">
    <property type="component" value="Unassembled WGS sequence"/>
</dbReference>